<keyword evidence="2" id="KW-1185">Reference proteome</keyword>
<organism evidence="1 2">
    <name type="scientific">Rhodonellum psychrophilum GCM71 = DSM 17998</name>
    <dbReference type="NCBI Taxonomy" id="1123057"/>
    <lineage>
        <taxon>Bacteria</taxon>
        <taxon>Pseudomonadati</taxon>
        <taxon>Bacteroidota</taxon>
        <taxon>Cytophagia</taxon>
        <taxon>Cytophagales</taxon>
        <taxon>Cytophagaceae</taxon>
        <taxon>Rhodonellum</taxon>
    </lineage>
</organism>
<proteinExistence type="predicted"/>
<sequence>MILTQGLVICTTGFLLYKVVFGINGKAHLEKKARLEEEKEEME</sequence>
<dbReference type="EMBL" id="AWXR01000080">
    <property type="protein sequence ID" value="ERM80724.1"/>
    <property type="molecule type" value="Genomic_DNA"/>
</dbReference>
<protein>
    <submittedName>
        <fullName evidence="1">Uncharacterized protein</fullName>
    </submittedName>
</protein>
<name>U5BT64_9BACT</name>
<accession>U5BT64</accession>
<comment type="caution">
    <text evidence="1">The sequence shown here is derived from an EMBL/GenBank/DDBJ whole genome shotgun (WGS) entry which is preliminary data.</text>
</comment>
<reference evidence="1 2" key="1">
    <citation type="journal article" date="2013" name="Genome Announc.">
        <title>Draft Genome Sequence of the Psychrophilic and Alkaliphilic Rhodonellum psychrophilum Strain GCM71T.</title>
        <authorList>
            <person name="Hauptmann A.L."/>
            <person name="Glaring M.A."/>
            <person name="Hallin P.F."/>
            <person name="Prieme A."/>
            <person name="Stougaard P."/>
        </authorList>
    </citation>
    <scope>NUCLEOTIDE SEQUENCE [LARGE SCALE GENOMIC DNA]</scope>
    <source>
        <strain evidence="1 2">GCM71</strain>
    </source>
</reference>
<evidence type="ECO:0000313" key="2">
    <source>
        <dbReference type="Proteomes" id="UP000016843"/>
    </source>
</evidence>
<dbReference type="Proteomes" id="UP000016843">
    <property type="component" value="Unassembled WGS sequence"/>
</dbReference>
<evidence type="ECO:0000313" key="1">
    <source>
        <dbReference type="EMBL" id="ERM80724.1"/>
    </source>
</evidence>
<gene>
    <name evidence="1" type="ORF">P872_21330</name>
</gene>
<dbReference type="AlphaFoldDB" id="U5BT64"/>